<keyword evidence="3 6" id="KW-0812">Transmembrane</keyword>
<feature type="transmembrane region" description="Helical" evidence="6">
    <location>
        <begin position="178"/>
        <end position="197"/>
    </location>
</feature>
<dbReference type="AlphaFoldDB" id="A0A3A5MAQ6"/>
<proteinExistence type="predicted"/>
<comment type="caution">
    <text evidence="7">The sequence shown here is derived from an EMBL/GenBank/DDBJ whole genome shotgun (WGS) entry which is preliminary data.</text>
</comment>
<dbReference type="Proteomes" id="UP000272560">
    <property type="component" value="Unassembled WGS sequence"/>
</dbReference>
<feature type="transmembrane region" description="Helical" evidence="6">
    <location>
        <begin position="278"/>
        <end position="300"/>
    </location>
</feature>
<evidence type="ECO:0000313" key="7">
    <source>
        <dbReference type="EMBL" id="RJT79156.1"/>
    </source>
</evidence>
<dbReference type="Pfam" id="PF13520">
    <property type="entry name" value="AA_permease_2"/>
    <property type="match status" value="1"/>
</dbReference>
<gene>
    <name evidence="7" type="ORF">D6T63_11085</name>
</gene>
<dbReference type="PANTHER" id="PTHR42770:SF13">
    <property type="entry name" value="L-METHIONINE_BRANCHED-CHAIN AMINO ACID EXPORTER YJEH"/>
    <property type="match status" value="1"/>
</dbReference>
<dbReference type="InterPro" id="IPR002293">
    <property type="entry name" value="AA/rel_permease1"/>
</dbReference>
<evidence type="ECO:0000313" key="8">
    <source>
        <dbReference type="Proteomes" id="UP000272560"/>
    </source>
</evidence>
<evidence type="ECO:0000256" key="6">
    <source>
        <dbReference type="SAM" id="Phobius"/>
    </source>
</evidence>
<evidence type="ECO:0000256" key="3">
    <source>
        <dbReference type="ARBA" id="ARBA00022692"/>
    </source>
</evidence>
<comment type="subcellular location">
    <subcellularLocation>
        <location evidence="1">Cell membrane</location>
        <topology evidence="1">Multi-pass membrane protein</topology>
    </subcellularLocation>
</comment>
<sequence>MPERLEDRHQVEGVCCNLHTPSISINHDDVLNLGSSQNRDMYCPERPGQLRSAEESMTHPHALLGPVRGTALYVAAIIGPGIMTLPALAAQQAGPASLITLGLLLLVSIPIAFTFVALDRRTKVGAAAGIPGYVALAFGQQTGNLVAAWFRFGVPIGVPALALIGGSYVSAAVGGDKLLTVVVAAAITLTATITTIVRRVGSGPLMLLLTGVLIILIIVTAITSSPHAHVENLTPFAPTGVRGVCGSALVLTWVLTGWEAATNFTRVLQNPRRNLPRVTVATLIIVAVLYAAVAVPEILVLGPHAGDTEAPLAAMLELSLGTTGALIAAVIGVTVALGNSLAYVGSLAELGPHPPAGRKDRFGNLLVPNLIIFSGLLLAAFTSIGAEELVSLCAASQIPVYVVGLAAALKLLPRSSRQWWYALTATTIVSILLIPAGPYLALPALITVVMLFGRKLLHRSPAARPTALLATRAERSTPAKLSATSTITDA</sequence>
<accession>A0A3A5MAQ6</accession>
<evidence type="ECO:0000256" key="2">
    <source>
        <dbReference type="ARBA" id="ARBA00022475"/>
    </source>
</evidence>
<evidence type="ECO:0000256" key="4">
    <source>
        <dbReference type="ARBA" id="ARBA00022989"/>
    </source>
</evidence>
<evidence type="ECO:0000256" key="5">
    <source>
        <dbReference type="ARBA" id="ARBA00023136"/>
    </source>
</evidence>
<dbReference type="OrthoDB" id="9117841at2"/>
<dbReference type="EMBL" id="QZVT01000005">
    <property type="protein sequence ID" value="RJT79156.1"/>
    <property type="molecule type" value="Genomic_DNA"/>
</dbReference>
<dbReference type="InterPro" id="IPR050367">
    <property type="entry name" value="APC_superfamily"/>
</dbReference>
<dbReference type="GO" id="GO:0022857">
    <property type="term" value="F:transmembrane transporter activity"/>
    <property type="evidence" value="ECO:0007669"/>
    <property type="project" value="InterPro"/>
</dbReference>
<evidence type="ECO:0000256" key="1">
    <source>
        <dbReference type="ARBA" id="ARBA00004651"/>
    </source>
</evidence>
<feature type="transmembrane region" description="Helical" evidence="6">
    <location>
        <begin position="236"/>
        <end position="258"/>
    </location>
</feature>
<reference evidence="7 8" key="1">
    <citation type="submission" date="2018-09" db="EMBL/GenBank/DDBJ databases">
        <title>Novel species of Arthrobacter.</title>
        <authorList>
            <person name="Liu Q."/>
            <person name="Xin Y.-H."/>
        </authorList>
    </citation>
    <scope>NUCLEOTIDE SEQUENCE [LARGE SCALE GENOMIC DNA]</scope>
    <source>
        <strain evidence="7 8">Hz2</strain>
    </source>
</reference>
<keyword evidence="4 6" id="KW-1133">Transmembrane helix</keyword>
<organism evidence="7 8">
    <name type="scientific">Arthrobacter cheniae</name>
    <dbReference type="NCBI Taxonomy" id="1258888"/>
    <lineage>
        <taxon>Bacteria</taxon>
        <taxon>Bacillati</taxon>
        <taxon>Actinomycetota</taxon>
        <taxon>Actinomycetes</taxon>
        <taxon>Micrococcales</taxon>
        <taxon>Micrococcaceae</taxon>
        <taxon>Arthrobacter</taxon>
    </lineage>
</organism>
<keyword evidence="5 6" id="KW-0472">Membrane</keyword>
<feature type="transmembrane region" description="Helical" evidence="6">
    <location>
        <begin position="71"/>
        <end position="90"/>
    </location>
</feature>
<keyword evidence="2" id="KW-1003">Cell membrane</keyword>
<feature type="transmembrane region" description="Helical" evidence="6">
    <location>
        <begin position="365"/>
        <end position="383"/>
    </location>
</feature>
<keyword evidence="8" id="KW-1185">Reference proteome</keyword>
<protein>
    <submittedName>
        <fullName evidence="7">APC family permease</fullName>
    </submittedName>
</protein>
<feature type="transmembrane region" description="Helical" evidence="6">
    <location>
        <begin position="419"/>
        <end position="434"/>
    </location>
</feature>
<feature type="transmembrane region" description="Helical" evidence="6">
    <location>
        <begin position="148"/>
        <end position="172"/>
    </location>
</feature>
<feature type="transmembrane region" description="Helical" evidence="6">
    <location>
        <begin position="96"/>
        <end position="118"/>
    </location>
</feature>
<name>A0A3A5MAQ6_9MICC</name>
<feature type="transmembrane region" description="Helical" evidence="6">
    <location>
        <begin position="320"/>
        <end position="344"/>
    </location>
</feature>
<dbReference type="Gene3D" id="1.20.1740.10">
    <property type="entry name" value="Amino acid/polyamine transporter I"/>
    <property type="match status" value="1"/>
</dbReference>
<dbReference type="GO" id="GO:0005886">
    <property type="term" value="C:plasma membrane"/>
    <property type="evidence" value="ECO:0007669"/>
    <property type="project" value="UniProtKB-SubCell"/>
</dbReference>
<dbReference type="PANTHER" id="PTHR42770">
    <property type="entry name" value="AMINO ACID TRANSPORTER-RELATED"/>
    <property type="match status" value="1"/>
</dbReference>
<feature type="transmembrane region" description="Helical" evidence="6">
    <location>
        <begin position="389"/>
        <end position="412"/>
    </location>
</feature>
<feature type="transmembrane region" description="Helical" evidence="6">
    <location>
        <begin position="204"/>
        <end position="224"/>
    </location>
</feature>
<dbReference type="PIRSF" id="PIRSF006060">
    <property type="entry name" value="AA_transporter"/>
    <property type="match status" value="1"/>
</dbReference>